<evidence type="ECO:0000313" key="2">
    <source>
        <dbReference type="Proteomes" id="UP001172386"/>
    </source>
</evidence>
<accession>A0ACC3A1G3</accession>
<gene>
    <name evidence="1" type="primary">JIP5</name>
    <name evidence="1" type="ORF">H2198_006956</name>
</gene>
<evidence type="ECO:0000313" key="1">
    <source>
        <dbReference type="EMBL" id="KAJ9653905.1"/>
    </source>
</evidence>
<dbReference type="EMBL" id="JAPDRQ010000137">
    <property type="protein sequence ID" value="KAJ9653905.1"/>
    <property type="molecule type" value="Genomic_DNA"/>
</dbReference>
<sequence>MTSSPYFTNICTLPLSSDLFCLALHPTQPLLTVGLATGHVQTYRLPSVTAEEDGSSPPPSPPQPILNANGTSSILSTRRRSSTASENGLGSIETVWKTRRHKGSCRTICYSNDGTLCYSAGTDGLVKVFESETGKVVAKSALPTLKNGEIDAPTVVCEVTPMHLVVATDSGAVYLFDVKQNQKQAEGQKYSLAAHPAKTERPHGDEHVNALVPLPPSESSTSGFPKQFVTVGGSMLAVTDLRKGVVATSEDQEMELINCLILSGLKKGGTSVGEKVLVGQSDGILSLWERGVWGDLDERIIVDREGASIDALCEIPREFLPGGGRLKMNEKVVACGLDDGRIRFVRVGRNGLMQDWDAKHDEIEGVTSLAFDVAGNRLISGGGQTVKIWTKAQIANIAGSINGLGKRERDDSDDNDEWEDAEDDDDDGEEQEKEMAQYGDSDEEDSEEERDRTKRKKRKRNKGKDKSGGKALSLSGIF</sequence>
<organism evidence="1 2">
    <name type="scientific">Neophaeococcomyces mojaviensis</name>
    <dbReference type="NCBI Taxonomy" id="3383035"/>
    <lineage>
        <taxon>Eukaryota</taxon>
        <taxon>Fungi</taxon>
        <taxon>Dikarya</taxon>
        <taxon>Ascomycota</taxon>
        <taxon>Pezizomycotina</taxon>
        <taxon>Eurotiomycetes</taxon>
        <taxon>Chaetothyriomycetidae</taxon>
        <taxon>Chaetothyriales</taxon>
        <taxon>Chaetothyriales incertae sedis</taxon>
        <taxon>Neophaeococcomyces</taxon>
    </lineage>
</organism>
<reference evidence="1" key="1">
    <citation type="submission" date="2022-10" db="EMBL/GenBank/DDBJ databases">
        <title>Culturing micro-colonial fungi from biological soil crusts in the Mojave desert and describing Neophaeococcomyces mojavensis, and introducing the new genera and species Taxawa tesnikishii.</title>
        <authorList>
            <person name="Kurbessoian T."/>
            <person name="Stajich J.E."/>
        </authorList>
    </citation>
    <scope>NUCLEOTIDE SEQUENCE</scope>
    <source>
        <strain evidence="1">JES_112</strain>
    </source>
</reference>
<dbReference type="Proteomes" id="UP001172386">
    <property type="component" value="Unassembled WGS sequence"/>
</dbReference>
<protein>
    <submittedName>
        <fullName evidence="1">WD repeat-containing protein jip5</fullName>
    </submittedName>
</protein>
<proteinExistence type="predicted"/>
<keyword evidence="2" id="KW-1185">Reference proteome</keyword>
<comment type="caution">
    <text evidence="1">The sequence shown here is derived from an EMBL/GenBank/DDBJ whole genome shotgun (WGS) entry which is preliminary data.</text>
</comment>
<name>A0ACC3A1G3_9EURO</name>